<sequence length="26" mass="2953">MKMIIIFSFFDEIVVQGDATKSMLTS</sequence>
<protein>
    <submittedName>
        <fullName evidence="1">Uncharacterized protein</fullName>
    </submittedName>
</protein>
<proteinExistence type="predicted"/>
<reference evidence="1 2" key="1">
    <citation type="submission" date="2006-02" db="EMBL/GenBank/DDBJ databases">
        <authorList>
            <person name="Pinhassi J."/>
            <person name="Pedros-Alio C."/>
            <person name="Ferriera S."/>
            <person name="Johnson J."/>
            <person name="Kravitz S."/>
            <person name="Halpern A."/>
            <person name="Remington K."/>
            <person name="Beeson K."/>
            <person name="Tran B."/>
            <person name="Rogers Y.-H."/>
            <person name="Friedman R."/>
            <person name="Venter J.C."/>
        </authorList>
    </citation>
    <scope>NUCLEOTIDE SEQUENCE [LARGE SCALE GENOMIC DNA]</scope>
    <source>
        <strain evidence="1 2">MED297</strain>
    </source>
</reference>
<name>A4BFQ2_9GAMM</name>
<accession>A4BFQ2</accession>
<dbReference type="AlphaFoldDB" id="A4BFQ2"/>
<comment type="caution">
    <text evidence="1">The sequence shown here is derived from an EMBL/GenBank/DDBJ whole genome shotgun (WGS) entry which is preliminary data.</text>
</comment>
<dbReference type="STRING" id="314283.MED297_17433"/>
<dbReference type="HOGENOM" id="CLU_3416995_0_0_6"/>
<dbReference type="EMBL" id="AAOE01000013">
    <property type="protein sequence ID" value="EAR09147.1"/>
    <property type="molecule type" value="Genomic_DNA"/>
</dbReference>
<gene>
    <name evidence="1" type="ORF">MED297_17433</name>
</gene>
<evidence type="ECO:0000313" key="2">
    <source>
        <dbReference type="Proteomes" id="UP000005953"/>
    </source>
</evidence>
<evidence type="ECO:0000313" key="1">
    <source>
        <dbReference type="EMBL" id="EAR09147.1"/>
    </source>
</evidence>
<keyword evidence="2" id="KW-1185">Reference proteome</keyword>
<organism evidence="1 2">
    <name type="scientific">Reinekea blandensis MED297</name>
    <dbReference type="NCBI Taxonomy" id="314283"/>
    <lineage>
        <taxon>Bacteria</taxon>
        <taxon>Pseudomonadati</taxon>
        <taxon>Pseudomonadota</taxon>
        <taxon>Gammaproteobacteria</taxon>
        <taxon>Oceanospirillales</taxon>
        <taxon>Saccharospirillaceae</taxon>
        <taxon>Reinekea</taxon>
    </lineage>
</organism>
<dbReference type="Proteomes" id="UP000005953">
    <property type="component" value="Unassembled WGS sequence"/>
</dbReference>